<dbReference type="Proteomes" id="UP000247540">
    <property type="component" value="Unassembled WGS sequence"/>
</dbReference>
<dbReference type="EMBL" id="QJTC01000004">
    <property type="protein sequence ID" value="PYE78816.1"/>
    <property type="molecule type" value="Genomic_DNA"/>
</dbReference>
<accession>A0A318SIV3</accession>
<proteinExistence type="predicted"/>
<evidence type="ECO:0008006" key="3">
    <source>
        <dbReference type="Google" id="ProtNLM"/>
    </source>
</evidence>
<reference evidence="1 2" key="1">
    <citation type="submission" date="2018-06" db="EMBL/GenBank/DDBJ databases">
        <title>Genomic Encyclopedia of Type Strains, Phase III (KMG-III): the genomes of soil and plant-associated and newly described type strains.</title>
        <authorList>
            <person name="Whitman W."/>
        </authorList>
    </citation>
    <scope>NUCLEOTIDE SEQUENCE [LARGE SCALE GENOMIC DNA]</scope>
    <source>
        <strain evidence="1 2">CECT 7646</strain>
    </source>
</reference>
<gene>
    <name evidence="1" type="ORF">DFQ15_1048</name>
</gene>
<dbReference type="AlphaFoldDB" id="A0A318SIV3"/>
<dbReference type="RefSeq" id="WP_110464769.1">
    <property type="nucleotide sequence ID" value="NZ_JAMOFZ010000004.1"/>
</dbReference>
<evidence type="ECO:0000313" key="1">
    <source>
        <dbReference type="EMBL" id="PYE78816.1"/>
    </source>
</evidence>
<protein>
    <recommendedName>
        <fullName evidence="3">Zinc ribbon protein</fullName>
    </recommendedName>
</protein>
<dbReference type="OrthoDB" id="9812349at2"/>
<name>A0A318SIV3_9BURK</name>
<sequence length="73" mass="7264">MALIPCPECKREVSTRAIACPACGCPIAGGREGPAALGARPAVDAGVLGKLAAVLGAWVVAPHVERTIGVVAF</sequence>
<keyword evidence="2" id="KW-1185">Reference proteome</keyword>
<organism evidence="1 2">
    <name type="scientific">Xylophilus ampelinus</name>
    <dbReference type="NCBI Taxonomy" id="54067"/>
    <lineage>
        <taxon>Bacteria</taxon>
        <taxon>Pseudomonadati</taxon>
        <taxon>Pseudomonadota</taxon>
        <taxon>Betaproteobacteria</taxon>
        <taxon>Burkholderiales</taxon>
        <taxon>Xylophilus</taxon>
    </lineage>
</organism>
<evidence type="ECO:0000313" key="2">
    <source>
        <dbReference type="Proteomes" id="UP000247540"/>
    </source>
</evidence>
<comment type="caution">
    <text evidence="1">The sequence shown here is derived from an EMBL/GenBank/DDBJ whole genome shotgun (WGS) entry which is preliminary data.</text>
</comment>